<proteinExistence type="predicted"/>
<sequence>MEKGKQVLLDLNSDIAYDILHDYENDEYLDFHQKSKDELTSNEVIANKDELTSIEDIAMREDLTSTE</sequence>
<protein>
    <submittedName>
        <fullName evidence="1">Uncharacterized protein</fullName>
    </submittedName>
</protein>
<dbReference type="EMBL" id="CAUOFW020009913">
    <property type="protein sequence ID" value="CAK9187320.1"/>
    <property type="molecule type" value="Genomic_DNA"/>
</dbReference>
<reference evidence="1 2" key="1">
    <citation type="submission" date="2024-02" db="EMBL/GenBank/DDBJ databases">
        <authorList>
            <person name="Vignale AGUSTIN F."/>
            <person name="Sosa J E."/>
            <person name="Modenutti C."/>
        </authorList>
    </citation>
    <scope>NUCLEOTIDE SEQUENCE [LARGE SCALE GENOMIC DNA]</scope>
</reference>
<dbReference type="AlphaFoldDB" id="A0ABC8V1U5"/>
<organism evidence="1 2">
    <name type="scientific">Ilex paraguariensis</name>
    <name type="common">yerba mate</name>
    <dbReference type="NCBI Taxonomy" id="185542"/>
    <lineage>
        <taxon>Eukaryota</taxon>
        <taxon>Viridiplantae</taxon>
        <taxon>Streptophyta</taxon>
        <taxon>Embryophyta</taxon>
        <taxon>Tracheophyta</taxon>
        <taxon>Spermatophyta</taxon>
        <taxon>Magnoliopsida</taxon>
        <taxon>eudicotyledons</taxon>
        <taxon>Gunneridae</taxon>
        <taxon>Pentapetalae</taxon>
        <taxon>asterids</taxon>
        <taxon>campanulids</taxon>
        <taxon>Aquifoliales</taxon>
        <taxon>Aquifoliaceae</taxon>
        <taxon>Ilex</taxon>
    </lineage>
</organism>
<name>A0ABC8V1U5_9AQUA</name>
<dbReference type="Proteomes" id="UP001642360">
    <property type="component" value="Unassembled WGS sequence"/>
</dbReference>
<evidence type="ECO:0000313" key="1">
    <source>
        <dbReference type="EMBL" id="CAK9187320.1"/>
    </source>
</evidence>
<gene>
    <name evidence="1" type="ORF">ILEXP_LOCUS57838</name>
</gene>
<feature type="non-terminal residue" evidence="1">
    <location>
        <position position="67"/>
    </location>
</feature>
<comment type="caution">
    <text evidence="1">The sequence shown here is derived from an EMBL/GenBank/DDBJ whole genome shotgun (WGS) entry which is preliminary data.</text>
</comment>
<keyword evidence="2" id="KW-1185">Reference proteome</keyword>
<evidence type="ECO:0000313" key="2">
    <source>
        <dbReference type="Proteomes" id="UP001642360"/>
    </source>
</evidence>
<accession>A0ABC8V1U5</accession>